<dbReference type="PANTHER" id="PTHR46847:SF2">
    <property type="entry name" value="ABC TRANSPORTER SUGAR-BINDING PROTEIN"/>
    <property type="match status" value="1"/>
</dbReference>
<organism evidence="6 7">
    <name type="scientific">Pseudonocardia ailaonensis</name>
    <dbReference type="NCBI Taxonomy" id="367279"/>
    <lineage>
        <taxon>Bacteria</taxon>
        <taxon>Bacillati</taxon>
        <taxon>Actinomycetota</taxon>
        <taxon>Actinomycetes</taxon>
        <taxon>Pseudonocardiales</taxon>
        <taxon>Pseudonocardiaceae</taxon>
        <taxon>Pseudonocardia</taxon>
    </lineage>
</organism>
<dbReference type="InterPro" id="IPR025997">
    <property type="entry name" value="SBP_2_dom"/>
</dbReference>
<gene>
    <name evidence="6" type="ORF">GCM10009836_33120</name>
</gene>
<comment type="caution">
    <text evidence="6">The sequence shown here is derived from an EMBL/GenBank/DDBJ whole genome shotgun (WGS) entry which is preliminary data.</text>
</comment>
<evidence type="ECO:0000256" key="1">
    <source>
        <dbReference type="ARBA" id="ARBA00004196"/>
    </source>
</evidence>
<dbReference type="InterPro" id="IPR028082">
    <property type="entry name" value="Peripla_BP_I"/>
</dbReference>
<dbReference type="PANTHER" id="PTHR46847">
    <property type="entry name" value="D-ALLOSE-BINDING PERIPLASMIC PROTEIN-RELATED"/>
    <property type="match status" value="1"/>
</dbReference>
<proteinExistence type="inferred from homology"/>
<accession>A0ABN2N380</accession>
<name>A0ABN2N380_9PSEU</name>
<dbReference type="Pfam" id="PF13407">
    <property type="entry name" value="Peripla_BP_4"/>
    <property type="match status" value="1"/>
</dbReference>
<comment type="similarity">
    <text evidence="2">Belongs to the bacterial solute-binding protein 2 family.</text>
</comment>
<keyword evidence="7" id="KW-1185">Reference proteome</keyword>
<feature type="domain" description="Periplasmic binding protein" evidence="5">
    <location>
        <begin position="87"/>
        <end position="309"/>
    </location>
</feature>
<evidence type="ECO:0000313" key="7">
    <source>
        <dbReference type="Proteomes" id="UP001500449"/>
    </source>
</evidence>
<reference evidence="6 7" key="1">
    <citation type="journal article" date="2019" name="Int. J. Syst. Evol. Microbiol.">
        <title>The Global Catalogue of Microorganisms (GCM) 10K type strain sequencing project: providing services to taxonomists for standard genome sequencing and annotation.</title>
        <authorList>
            <consortium name="The Broad Institute Genomics Platform"/>
            <consortium name="The Broad Institute Genome Sequencing Center for Infectious Disease"/>
            <person name="Wu L."/>
            <person name="Ma J."/>
        </authorList>
    </citation>
    <scope>NUCLEOTIDE SEQUENCE [LARGE SCALE GENOMIC DNA]</scope>
    <source>
        <strain evidence="6 7">JCM 16009</strain>
    </source>
</reference>
<dbReference type="Proteomes" id="UP001500449">
    <property type="component" value="Unassembled WGS sequence"/>
</dbReference>
<dbReference type="EMBL" id="BAAAQK010000009">
    <property type="protein sequence ID" value="GAA1850615.1"/>
    <property type="molecule type" value="Genomic_DNA"/>
</dbReference>
<keyword evidence="3 4" id="KW-0732">Signal</keyword>
<dbReference type="SUPFAM" id="SSF53822">
    <property type="entry name" value="Periplasmic binding protein-like I"/>
    <property type="match status" value="1"/>
</dbReference>
<protein>
    <recommendedName>
        <fullName evidence="5">Periplasmic binding protein domain-containing protein</fullName>
    </recommendedName>
</protein>
<evidence type="ECO:0000256" key="3">
    <source>
        <dbReference type="ARBA" id="ARBA00022729"/>
    </source>
</evidence>
<evidence type="ECO:0000256" key="4">
    <source>
        <dbReference type="SAM" id="SignalP"/>
    </source>
</evidence>
<feature type="chain" id="PRO_5045547223" description="Periplasmic binding protein domain-containing protein" evidence="4">
    <location>
        <begin position="19"/>
        <end position="370"/>
    </location>
</feature>
<feature type="signal peptide" evidence="4">
    <location>
        <begin position="1"/>
        <end position="18"/>
    </location>
</feature>
<comment type="subcellular location">
    <subcellularLocation>
        <location evidence="1">Cell envelope</location>
    </subcellularLocation>
</comment>
<dbReference type="Gene3D" id="3.40.50.2300">
    <property type="match status" value="2"/>
</dbReference>
<sequence>MKRILFALVAGLSALTLAACGAGEQAASSGPVDKAGVQRAKDTVAQYSTRPTELNVTAPVGKPVPTGKTVDFISCAAADCNVIAGVLKASAEKLGWTLNVINSDGSPDSQQKAFEQIVRDKADGAIYIAIDRSVYERYLPQLKANGTWLVSACSANEPGNGIDYAICTPDQQKGAGELMAAYIVADSGGQANSVYFNVPAFVNLVKMQDEFLARMKDLCASCPTATQDIPVTALGNGVPQLIVGYLRAHPQVNYVSLSIDSLAAGLPAALKAAGLDHVKIVGEGGGDTTWQYIKTGDQIASVPSPFVETYLAGLDSIVRHVSGAPQVPSQLARFWVVTKDNVGDTDVKVNGTLPVVAGSDAMFQKLWGVA</sequence>
<dbReference type="RefSeq" id="WP_344417514.1">
    <property type="nucleotide sequence ID" value="NZ_BAAAQK010000009.1"/>
</dbReference>
<dbReference type="PROSITE" id="PS51257">
    <property type="entry name" value="PROKAR_LIPOPROTEIN"/>
    <property type="match status" value="1"/>
</dbReference>
<evidence type="ECO:0000313" key="6">
    <source>
        <dbReference type="EMBL" id="GAA1850615.1"/>
    </source>
</evidence>
<evidence type="ECO:0000259" key="5">
    <source>
        <dbReference type="Pfam" id="PF13407"/>
    </source>
</evidence>
<evidence type="ECO:0000256" key="2">
    <source>
        <dbReference type="ARBA" id="ARBA00007639"/>
    </source>
</evidence>